<feature type="transmembrane region" description="Helical" evidence="6">
    <location>
        <begin position="232"/>
        <end position="251"/>
    </location>
</feature>
<dbReference type="Pfam" id="PF01925">
    <property type="entry name" value="TauE"/>
    <property type="match status" value="1"/>
</dbReference>
<dbReference type="AlphaFoldDB" id="A0A9X3N9X9"/>
<keyword evidence="3 6" id="KW-0812">Transmembrane</keyword>
<evidence type="ECO:0000313" key="7">
    <source>
        <dbReference type="EMBL" id="MDA0181119.1"/>
    </source>
</evidence>
<feature type="transmembrane region" description="Helical" evidence="6">
    <location>
        <begin position="7"/>
        <end position="36"/>
    </location>
</feature>
<dbReference type="InterPro" id="IPR051598">
    <property type="entry name" value="TSUP/Inactive_protease-like"/>
</dbReference>
<evidence type="ECO:0000256" key="3">
    <source>
        <dbReference type="ARBA" id="ARBA00022692"/>
    </source>
</evidence>
<dbReference type="RefSeq" id="WP_270025430.1">
    <property type="nucleotide sequence ID" value="NZ_JAPDDP010000019.1"/>
</dbReference>
<feature type="transmembrane region" description="Helical" evidence="6">
    <location>
        <begin position="199"/>
        <end position="220"/>
    </location>
</feature>
<accession>A0A9X3N9X9</accession>
<evidence type="ECO:0000256" key="2">
    <source>
        <dbReference type="ARBA" id="ARBA00009142"/>
    </source>
</evidence>
<dbReference type="EMBL" id="JAPDDP010000019">
    <property type="protein sequence ID" value="MDA0181119.1"/>
    <property type="molecule type" value="Genomic_DNA"/>
</dbReference>
<proteinExistence type="inferred from homology"/>
<name>A0A9X3N9X9_9ACTN</name>
<dbReference type="InterPro" id="IPR002781">
    <property type="entry name" value="TM_pro_TauE-like"/>
</dbReference>
<comment type="subcellular location">
    <subcellularLocation>
        <location evidence="6">Cell membrane</location>
        <topology evidence="6">Multi-pass membrane protein</topology>
    </subcellularLocation>
    <subcellularLocation>
        <location evidence="1">Membrane</location>
        <topology evidence="1">Multi-pass membrane protein</topology>
    </subcellularLocation>
</comment>
<dbReference type="GO" id="GO:0005886">
    <property type="term" value="C:plasma membrane"/>
    <property type="evidence" value="ECO:0007669"/>
    <property type="project" value="UniProtKB-SubCell"/>
</dbReference>
<organism evidence="7 8">
    <name type="scientific">Solirubrobacter phytolaccae</name>
    <dbReference type="NCBI Taxonomy" id="1404360"/>
    <lineage>
        <taxon>Bacteria</taxon>
        <taxon>Bacillati</taxon>
        <taxon>Actinomycetota</taxon>
        <taxon>Thermoleophilia</taxon>
        <taxon>Solirubrobacterales</taxon>
        <taxon>Solirubrobacteraceae</taxon>
        <taxon>Solirubrobacter</taxon>
    </lineage>
</organism>
<keyword evidence="4 6" id="KW-1133">Transmembrane helix</keyword>
<gene>
    <name evidence="7" type="ORF">OJ997_12505</name>
</gene>
<feature type="transmembrane region" description="Helical" evidence="6">
    <location>
        <begin position="95"/>
        <end position="114"/>
    </location>
</feature>
<dbReference type="PANTHER" id="PTHR43701">
    <property type="entry name" value="MEMBRANE TRANSPORTER PROTEIN MJ0441-RELATED"/>
    <property type="match status" value="1"/>
</dbReference>
<feature type="transmembrane region" description="Helical" evidence="6">
    <location>
        <begin position="42"/>
        <end position="62"/>
    </location>
</feature>
<feature type="transmembrane region" description="Helical" evidence="6">
    <location>
        <begin position="69"/>
        <end position="89"/>
    </location>
</feature>
<keyword evidence="5 6" id="KW-0472">Membrane</keyword>
<evidence type="ECO:0000256" key="1">
    <source>
        <dbReference type="ARBA" id="ARBA00004141"/>
    </source>
</evidence>
<feature type="transmembrane region" description="Helical" evidence="6">
    <location>
        <begin position="135"/>
        <end position="166"/>
    </location>
</feature>
<reference evidence="7" key="1">
    <citation type="submission" date="2022-10" db="EMBL/GenBank/DDBJ databases">
        <title>The WGS of Solirubrobacter phytolaccae KCTC 29190.</title>
        <authorList>
            <person name="Jiang Z."/>
        </authorList>
    </citation>
    <scope>NUCLEOTIDE SEQUENCE</scope>
    <source>
        <strain evidence="7">KCTC 29190</strain>
    </source>
</reference>
<keyword evidence="6" id="KW-1003">Cell membrane</keyword>
<comment type="caution">
    <text evidence="7">The sequence shown here is derived from an EMBL/GenBank/DDBJ whole genome shotgun (WGS) entry which is preliminary data.</text>
</comment>
<evidence type="ECO:0000256" key="4">
    <source>
        <dbReference type="ARBA" id="ARBA00022989"/>
    </source>
</evidence>
<comment type="similarity">
    <text evidence="2 6">Belongs to the 4-toluene sulfonate uptake permease (TSUP) (TC 2.A.102) family.</text>
</comment>
<dbReference type="PANTHER" id="PTHR43701:SF2">
    <property type="entry name" value="MEMBRANE TRANSPORTER PROTEIN YJNA-RELATED"/>
    <property type="match status" value="1"/>
</dbReference>
<sequence length="256" mass="25210">MTALAIVLGLAIGMIVGAVGGGGAILALPVLVYVLGEPVGPASTASLVVVSLAAAIGAGALARHGRVCWRIGFTFAVPAALGSLAGTVASHEIEGSALILAFVPVMLLAAVLTWKRAGETGGDGACPEPALDRTVLAGLLVGLLTGFFGVGGGFVIVPVLSVWLGVPFRRAVATSLVIIALTGVAALASHLLAGSRPDLTITLTLALATGAGALLGTQFAERVPQSLLRRGFAVLVGAVALALLVDVLALGGPPGR</sequence>
<feature type="transmembrane region" description="Helical" evidence="6">
    <location>
        <begin position="172"/>
        <end position="192"/>
    </location>
</feature>
<keyword evidence="8" id="KW-1185">Reference proteome</keyword>
<dbReference type="Proteomes" id="UP001147653">
    <property type="component" value="Unassembled WGS sequence"/>
</dbReference>
<evidence type="ECO:0000313" key="8">
    <source>
        <dbReference type="Proteomes" id="UP001147653"/>
    </source>
</evidence>
<protein>
    <recommendedName>
        <fullName evidence="6">Probable membrane transporter protein</fullName>
    </recommendedName>
</protein>
<evidence type="ECO:0000256" key="5">
    <source>
        <dbReference type="ARBA" id="ARBA00023136"/>
    </source>
</evidence>
<evidence type="ECO:0000256" key="6">
    <source>
        <dbReference type="RuleBase" id="RU363041"/>
    </source>
</evidence>